<dbReference type="InterPro" id="IPR041304">
    <property type="entry name" value="AbiTii"/>
</dbReference>
<protein>
    <recommendedName>
        <fullName evidence="1">AbiTii domain-containing protein</fullName>
    </recommendedName>
</protein>
<dbReference type="RefSeq" id="WP_079223055.1">
    <property type="nucleotide sequence ID" value="NZ_VDEI02000002.1"/>
</dbReference>
<reference evidence="2 3" key="1">
    <citation type="journal article" date="2019" name="Appl. Environ. Microbiol.">
        <title>Clinically Unreported Salmonellosis Outbreak Detected via Comparative Genomic Analysis of Municipal Wastewater Salmonella Isolates.</title>
        <authorList>
            <person name="Diemert S."/>
            <person name="Yan T."/>
        </authorList>
    </citation>
    <scope>NUCLEOTIDE SEQUENCE [LARGE SCALE GENOMIC DNA]</scope>
    <source>
        <strain evidence="2 3">HIY0008</strain>
    </source>
</reference>
<gene>
    <name evidence="2" type="ORF">FG567_010090</name>
</gene>
<evidence type="ECO:0000313" key="2">
    <source>
        <dbReference type="EMBL" id="TRK44345.1"/>
    </source>
</evidence>
<feature type="domain" description="AbiTii" evidence="1">
    <location>
        <begin position="4"/>
        <end position="178"/>
    </location>
</feature>
<name>A0A5C5HHW4_SALET</name>
<comment type="caution">
    <text evidence="2">The sequence shown here is derived from an EMBL/GenBank/DDBJ whole genome shotgun (WGS) entry which is preliminary data.</text>
</comment>
<dbReference type="EMBL" id="VDEI02000002">
    <property type="protein sequence ID" value="TRK44345.1"/>
    <property type="molecule type" value="Genomic_DNA"/>
</dbReference>
<accession>A0A5C5HHW4</accession>
<evidence type="ECO:0000259" key="1">
    <source>
        <dbReference type="Pfam" id="PF18864"/>
    </source>
</evidence>
<dbReference type="Proteomes" id="UP000307596">
    <property type="component" value="Unassembled WGS sequence"/>
</dbReference>
<evidence type="ECO:0000313" key="3">
    <source>
        <dbReference type="Proteomes" id="UP000307596"/>
    </source>
</evidence>
<sequence length="306" mass="34122">MNQLEEIIQILSSGNEGVTNALLKTKILLFSIGKKELAAWVNYEINGYPDNAQLPDYRIVSTRILADLNNGVRHYNAFPLPIGYLEDDDYEDATQSEVRLSISQVENLVLNAGDNHTLQQPIPLDIAYLKYCKSIERGYEMTRCYKEIALHNFVSILTQVRSRLLDFTLELSDHVDEIPGEKSMMEKLKNIDTASLFHNSIFGDNTVINFGNENNISVTNNISKNDLESLKKYLTEQGFSQDDVRDLEIAITSDGPIAPRNGNYGQSVSNWLANVVGKAAHGAMGIGIAVVTEVATLALKKYYGLE</sequence>
<dbReference type="AlphaFoldDB" id="A0A5C5HHW4"/>
<organism evidence="2 3">
    <name type="scientific">Salmonella enterica subsp. enterica serovar Give</name>
    <dbReference type="NCBI Taxonomy" id="46626"/>
    <lineage>
        <taxon>Bacteria</taxon>
        <taxon>Pseudomonadati</taxon>
        <taxon>Pseudomonadota</taxon>
        <taxon>Gammaproteobacteria</taxon>
        <taxon>Enterobacterales</taxon>
        <taxon>Enterobacteriaceae</taxon>
        <taxon>Salmonella</taxon>
    </lineage>
</organism>
<proteinExistence type="predicted"/>
<dbReference type="Pfam" id="PF18864">
    <property type="entry name" value="AbiTii"/>
    <property type="match status" value="1"/>
</dbReference>